<evidence type="ECO:0000313" key="3">
    <source>
        <dbReference type="Proteomes" id="UP000274073"/>
    </source>
</evidence>
<dbReference type="Proteomes" id="UP000281741">
    <property type="component" value="Plasmid unnamed"/>
</dbReference>
<dbReference type="EMBL" id="CP033913">
    <property type="protein sequence ID" value="AZA98030.1"/>
    <property type="molecule type" value="Genomic_DNA"/>
</dbReference>
<geneLocation type="plasmid" evidence="3 4">
    <name>unnamed</name>
</geneLocation>
<evidence type="ECO:0000313" key="2">
    <source>
        <dbReference type="EMBL" id="AZA98030.1"/>
    </source>
</evidence>
<dbReference type="AlphaFoldDB" id="A0AAD0YFB3"/>
<gene>
    <name evidence="1" type="ORF">EG349_20060</name>
    <name evidence="2" type="ORF">EG353_20805</name>
</gene>
<name>A0AAD0YFB3_9FLAO</name>
<proteinExistence type="predicted"/>
<evidence type="ECO:0000313" key="1">
    <source>
        <dbReference type="EMBL" id="AZA89122.1"/>
    </source>
</evidence>
<reference evidence="3 4" key="1">
    <citation type="submission" date="2018-11" db="EMBL/GenBank/DDBJ databases">
        <title>Proposal to divide the Flavobacteriaceae and reorganize its genera based on Amino Acid Identity values calculated from whole genome sequences.</title>
        <authorList>
            <person name="Nicholson A.C."/>
            <person name="Gulvik C.A."/>
            <person name="Whitney A.M."/>
            <person name="Humrighouse B.W."/>
            <person name="Bell M."/>
            <person name="Holmes B."/>
            <person name="Steigerwalt A.G."/>
            <person name="Villarma A."/>
            <person name="Sheth M."/>
            <person name="Batra D."/>
            <person name="Pryor J."/>
            <person name="Bernardet J.-F."/>
            <person name="Hugo C."/>
            <person name="Kampfer P."/>
            <person name="Newman J."/>
            <person name="McQuiston J.R."/>
        </authorList>
    </citation>
    <scope>NUCLEOTIDE SEQUENCE [LARGE SCALE GENOMIC DNA]</scope>
    <source>
        <strain evidence="1 3">G0207</strain>
        <strain evidence="2 4">H5143</strain>
        <plasmid evidence="3 4">unnamed</plasmid>
    </source>
</reference>
<organism evidence="1 3">
    <name type="scientific">Chryseobacterium shandongense</name>
    <dbReference type="NCBI Taxonomy" id="1493872"/>
    <lineage>
        <taxon>Bacteria</taxon>
        <taxon>Pseudomonadati</taxon>
        <taxon>Bacteroidota</taxon>
        <taxon>Flavobacteriia</taxon>
        <taxon>Flavobacteriales</taxon>
        <taxon>Weeksellaceae</taxon>
        <taxon>Chryseobacterium group</taxon>
        <taxon>Chryseobacterium</taxon>
    </lineage>
</organism>
<keyword evidence="4" id="KW-1185">Reference proteome</keyword>
<dbReference type="Proteomes" id="UP000274073">
    <property type="component" value="Plasmid unnamed"/>
</dbReference>
<protein>
    <recommendedName>
        <fullName evidence="5">RHS repeat-associated core domain-containing protein</fullName>
    </recommendedName>
</protein>
<evidence type="ECO:0008006" key="5">
    <source>
        <dbReference type="Google" id="ProtNLM"/>
    </source>
</evidence>
<evidence type="ECO:0000313" key="4">
    <source>
        <dbReference type="Proteomes" id="UP000281741"/>
    </source>
</evidence>
<accession>A0AAD0YFB3</accession>
<dbReference type="EMBL" id="CP033916">
    <property type="protein sequence ID" value="AZA89122.1"/>
    <property type="molecule type" value="Genomic_DNA"/>
</dbReference>
<keyword evidence="1" id="KW-0614">Plasmid</keyword>
<sequence>MFKGQEYESVIAGLNVTTPSAAGIASKIKSPSALSTGIPQIEIPFFSLATHNKGVSINLGLSYHPNNTLMESKASDVGLGWTMVGNNNVIYRELNTLTGVPLHNYHFNFLGRGGSFQFYKTGSNAFSLTKITENKYKISVTETSPNLYKFKIIDENGISYYFETLDNSYYPDTIQGKYISFTGAYYLTKIEDAAGNELVSYEYLQDAYTMQAFSGPFTARSLKVSKIISRDFGSIHFSYTFNSTDRTSSRDPFRLDTVELKNSAGKQIKKYALQFQDNVYTYPYGFIDQGPNLGCNYSINQYKRQLVNILEYGSGASYETTEIKYSGYFGILNFNDTSWSEYPAINNIKKCFPKEYENPKYLALGLLRSIQYPNGTEVKYTFEPNQYYVDKSFPDYQSYAPPYEVKDRDAQYFENIASIPFDYHNTDGQPQLGMFTLPSNPDEQGGYSYLFIDTEVQELYTDSPFQPSNGNYVVNINFNSGVSGLDGHKKYPSGSNSFVISGSGGRGVITIKRIRYKTLPLKNYSTGKGVRIKKIEYLENNTVNNTLTRTYDYPMFDGSNATSGFLNNIENVQTVVYKNVKETSGQNLGYSKYYYRTLFDKVEPQQSNPGDSLILVGNELRYANILANGLLEKKEIYDNLNNLVQKDTIISKMISLDNSQINVEGYYYGVSVQALRNGLINNQKTISTAYTSSGNYVNTSEITRDVNDFNIVHQKNIGSDGNITETFLTYPWSKRTTDPKLWNANITTVPLSVESKRDGVTLSKSETKFDNASHFYPTSQLSFFPDNLSQSLKNASFDIYDDKGNLVQFTAFPDVGSIGVPTTIIYGYNKTLPIAKIQGAKLSDIPASMITAIVNASNEDAAATAAQEAAKEQALIDALNSFRSNGMLQNFMVTCYTYNPLVGLTTMIPPNGMMEFYQYDAFNRLLKVLDVNGNTVKEHQYNYKH</sequence>